<dbReference type="STRING" id="66420.A0A194Q2Y6"/>
<accession>A0A194Q2Y6</accession>
<sequence>MAKPFAFLEGRNYAFSYGVADEQTGDVKTVWDAKDGDSIKGHNNVLDADGAVRTVEYTASPGEGFVASVNKDGVKSQPDKEQKVMEDKSYRDYNRPYDLSDDPNYEFHYSKHRKNKIRPYDLFKDYSMKRPSYAHSEADSGEFQYNPSIKPYYNGEPYRSTGYGHDPDCNTKYVTEGSNYFKTLTDLDFRKQKYPLLYSDPYTQEKYKDMPYDDSDKYLNYKYKGENKSPRPEEMSLATSVKYSYPMLPDIPVSQHFYRDDVEQRPKKKHRPPKPTDVFYSSENLNDYVLVPKKKYKKPPRLPDINDYSNDNDEDYDHLDEEEDRKRKPLRGSGQKEVVTHAFLEHSPQRGRDTCIATMPAVTHNAAKAHSIFFLDRNRTALISIVLVACALLSVVRAGLIASPHGAAISSQSIVLGHAAPAYARAYAAPALAAPAYGLGLGGLGGLGHGAVVAHAAPLLHAAPVAHAAPVEIYSHPSYQFNYGVTDAHTGDQKNQWEARDGDVVKGQYSLVEPDGTVRTVDYTADDHNGFNAVVRRQGHAAHPATAHAVVAAPAYGHGHLLG</sequence>
<dbReference type="AlphaFoldDB" id="A0A194Q2Y6"/>
<dbReference type="GO" id="GO:0031012">
    <property type="term" value="C:extracellular matrix"/>
    <property type="evidence" value="ECO:0007669"/>
    <property type="project" value="TreeGrafter"/>
</dbReference>
<dbReference type="EMBL" id="KQ459586">
    <property type="protein sequence ID" value="KPI97770.1"/>
    <property type="molecule type" value="Genomic_DNA"/>
</dbReference>
<organism evidence="5 6">
    <name type="scientific">Papilio xuthus</name>
    <name type="common">Asian swallowtail butterfly</name>
    <dbReference type="NCBI Taxonomy" id="66420"/>
    <lineage>
        <taxon>Eukaryota</taxon>
        <taxon>Metazoa</taxon>
        <taxon>Ecdysozoa</taxon>
        <taxon>Arthropoda</taxon>
        <taxon>Hexapoda</taxon>
        <taxon>Insecta</taxon>
        <taxon>Pterygota</taxon>
        <taxon>Neoptera</taxon>
        <taxon>Endopterygota</taxon>
        <taxon>Lepidoptera</taxon>
        <taxon>Glossata</taxon>
        <taxon>Ditrysia</taxon>
        <taxon>Papilionoidea</taxon>
        <taxon>Papilionidae</taxon>
        <taxon>Papilioninae</taxon>
        <taxon>Papilio</taxon>
    </lineage>
</organism>
<evidence type="ECO:0000313" key="6">
    <source>
        <dbReference type="Proteomes" id="UP000053268"/>
    </source>
</evidence>
<dbReference type="PROSITE" id="PS51155">
    <property type="entry name" value="CHIT_BIND_RR_2"/>
    <property type="match status" value="2"/>
</dbReference>
<feature type="region of interest" description="Disordered" evidence="4">
    <location>
        <begin position="261"/>
        <end position="280"/>
    </location>
</feature>
<dbReference type="Proteomes" id="UP000053268">
    <property type="component" value="Unassembled WGS sequence"/>
</dbReference>
<dbReference type="PANTHER" id="PTHR12236">
    <property type="entry name" value="STRUCTURAL CONTITUENT OF CUTICLE"/>
    <property type="match status" value="1"/>
</dbReference>
<evidence type="ECO:0000256" key="4">
    <source>
        <dbReference type="SAM" id="MobiDB-lite"/>
    </source>
</evidence>
<dbReference type="GO" id="GO:0005615">
    <property type="term" value="C:extracellular space"/>
    <property type="evidence" value="ECO:0007669"/>
    <property type="project" value="TreeGrafter"/>
</dbReference>
<keyword evidence="6" id="KW-1185">Reference proteome</keyword>
<evidence type="ECO:0000313" key="5">
    <source>
        <dbReference type="EMBL" id="KPI97770.1"/>
    </source>
</evidence>
<feature type="compositionally biased region" description="Acidic residues" evidence="4">
    <location>
        <begin position="310"/>
        <end position="323"/>
    </location>
</feature>
<dbReference type="InterPro" id="IPR000618">
    <property type="entry name" value="Insect_cuticle"/>
</dbReference>
<evidence type="ECO:0000256" key="1">
    <source>
        <dbReference type="ARBA" id="ARBA00022460"/>
    </source>
</evidence>
<dbReference type="InterPro" id="IPR031311">
    <property type="entry name" value="CHIT_BIND_RR_consensus"/>
</dbReference>
<evidence type="ECO:0000256" key="2">
    <source>
        <dbReference type="ARBA" id="ARBA00022729"/>
    </source>
</evidence>
<name>A0A194Q2Y6_PAPXU</name>
<proteinExistence type="predicted"/>
<dbReference type="PRINTS" id="PR00947">
    <property type="entry name" value="CUTICLE"/>
</dbReference>
<feature type="region of interest" description="Disordered" evidence="4">
    <location>
        <begin position="300"/>
        <end position="336"/>
    </location>
</feature>
<reference evidence="5 6" key="1">
    <citation type="journal article" date="2015" name="Nat. Commun.">
        <title>Outbred genome sequencing and CRISPR/Cas9 gene editing in butterflies.</title>
        <authorList>
            <person name="Li X."/>
            <person name="Fan D."/>
            <person name="Zhang W."/>
            <person name="Liu G."/>
            <person name="Zhang L."/>
            <person name="Zhao L."/>
            <person name="Fang X."/>
            <person name="Chen L."/>
            <person name="Dong Y."/>
            <person name="Chen Y."/>
            <person name="Ding Y."/>
            <person name="Zhao R."/>
            <person name="Feng M."/>
            <person name="Zhu Y."/>
            <person name="Feng Y."/>
            <person name="Jiang X."/>
            <person name="Zhu D."/>
            <person name="Xiang H."/>
            <person name="Feng X."/>
            <person name="Li S."/>
            <person name="Wang J."/>
            <person name="Zhang G."/>
            <person name="Kronforst M.R."/>
            <person name="Wang W."/>
        </authorList>
    </citation>
    <scope>NUCLEOTIDE SEQUENCE [LARGE SCALE GENOMIC DNA]</scope>
    <source>
        <strain evidence="5">Ya'a_city_454_Px</strain>
        <tissue evidence="5">Whole body</tissue>
    </source>
</reference>
<protein>
    <submittedName>
        <fullName evidence="5">Cuticle protein</fullName>
    </submittedName>
</protein>
<dbReference type="InterPro" id="IPR051217">
    <property type="entry name" value="Insect_Cuticle_Struc_Prot"/>
</dbReference>
<keyword evidence="1 3" id="KW-0193">Cuticle</keyword>
<evidence type="ECO:0000256" key="3">
    <source>
        <dbReference type="PROSITE-ProRule" id="PRU00497"/>
    </source>
</evidence>
<keyword evidence="2" id="KW-0732">Signal</keyword>
<dbReference type="PANTHER" id="PTHR12236:SF75">
    <property type="entry name" value="CUTICULAR PROTEIN 62BB, ISOFORM A"/>
    <property type="match status" value="1"/>
</dbReference>
<dbReference type="PROSITE" id="PS00233">
    <property type="entry name" value="CHIT_BIND_RR_1"/>
    <property type="match status" value="1"/>
</dbReference>
<dbReference type="Pfam" id="PF00379">
    <property type="entry name" value="Chitin_bind_4"/>
    <property type="match status" value="2"/>
</dbReference>
<gene>
    <name evidence="5" type="ORF">RR46_10891</name>
</gene>
<dbReference type="GO" id="GO:0042302">
    <property type="term" value="F:structural constituent of cuticle"/>
    <property type="evidence" value="ECO:0007669"/>
    <property type="project" value="UniProtKB-UniRule"/>
</dbReference>